<accession>A0A9D4X614</accession>
<keyword evidence="14" id="KW-1185">Reference proteome</keyword>
<evidence type="ECO:0000256" key="7">
    <source>
        <dbReference type="ARBA" id="ARBA00023054"/>
    </source>
</evidence>
<dbReference type="Pfam" id="PF00787">
    <property type="entry name" value="PX"/>
    <property type="match status" value="1"/>
</dbReference>
<feature type="coiled-coil region" evidence="10">
    <location>
        <begin position="460"/>
        <end position="568"/>
    </location>
</feature>
<sequence length="716" mass="80541">MHPYAYDLSPFLDINFHYDAYPYSEEHDNNDGGNDLFDDADNDAVSGTSPLPLCMDWSPPPPNWDGPNTLWPHTLSSWTFSSTIPSWTLVPQSTPTSDPVVFFRVQVGVRSPEAITTTRIILRRFSDFLDLFSQLKKEFPMKYLPLPPPKKILRIKSQALLEERRLLLENWMKKLFSDIAVSRSAPAAIFLELEAAARASFHDVNQHISDEQATGGTTLSHTLHNSSHDFVKAASVSGDDTTSEVSELGTLGHVKDKCSEHAVDNVILDSDLTNPTETSVDHTASSQNFINEDTSSSTNNVAENSGDAIALRLDGADFTPANAHVERLSAESIGSDLSSVRNIGTSSSVVSTLLQGVSHDLPGNSVPSGNSDLLVTFPLDQRQKLNRILNTQQQRVATAKTDVEDLIARLNQEMAARQYLATKVKDLEVELETTGLNCRENMQQAVLTEKERFTQMQWDMEELRRKCLETEMKLKFEEDERLLAESTKASIIQEKQMLQQELDVAREQLKHLQKHHDEFEMKSKTDMKLLVKEVKSLRSSQLELKQQLSELMEEKVDVERTLQKEKERVQLSHSANAKLLHECAILQKRLQECSVNFLVEEEDKLNVDTSPSDALDLLATSDNRIGLLLAEAQLLAQDVENVVDAVERNTTTDDTGTTNEELRKMLANIFVDNASLRKQVNSVIRCALIANIKSEENEEEDEIHLQKTFLSKFLER</sequence>
<feature type="region of interest" description="Disordered" evidence="11">
    <location>
        <begin position="274"/>
        <end position="300"/>
    </location>
</feature>
<proteinExistence type="predicted"/>
<dbReference type="GO" id="GO:0010008">
    <property type="term" value="C:endosome membrane"/>
    <property type="evidence" value="ECO:0007669"/>
    <property type="project" value="UniProtKB-SubCell"/>
</dbReference>
<dbReference type="InterPro" id="IPR036871">
    <property type="entry name" value="PX_dom_sf"/>
</dbReference>
<organism evidence="13 14">
    <name type="scientific">Pisum sativum</name>
    <name type="common">Garden pea</name>
    <name type="synonym">Lathyrus oleraceus</name>
    <dbReference type="NCBI Taxonomy" id="3888"/>
    <lineage>
        <taxon>Eukaryota</taxon>
        <taxon>Viridiplantae</taxon>
        <taxon>Streptophyta</taxon>
        <taxon>Embryophyta</taxon>
        <taxon>Tracheophyta</taxon>
        <taxon>Spermatophyta</taxon>
        <taxon>Magnoliopsida</taxon>
        <taxon>eudicotyledons</taxon>
        <taxon>Gunneridae</taxon>
        <taxon>Pentapetalae</taxon>
        <taxon>rosids</taxon>
        <taxon>fabids</taxon>
        <taxon>Fabales</taxon>
        <taxon>Fabaceae</taxon>
        <taxon>Papilionoideae</taxon>
        <taxon>50 kb inversion clade</taxon>
        <taxon>NPAAA clade</taxon>
        <taxon>Hologalegina</taxon>
        <taxon>IRL clade</taxon>
        <taxon>Fabeae</taxon>
        <taxon>Lathyrus</taxon>
    </lineage>
</organism>
<evidence type="ECO:0000313" key="14">
    <source>
        <dbReference type="Proteomes" id="UP001058974"/>
    </source>
</evidence>
<name>A0A9D4X614_PEA</name>
<dbReference type="FunFam" id="3.30.1520.10:FF:000060">
    <property type="entry name" value="Phox (PX) domain-containing protein"/>
    <property type="match status" value="1"/>
</dbReference>
<dbReference type="Gramene" id="Psat05G0833700-T1">
    <property type="protein sequence ID" value="KAI5414152.1"/>
    <property type="gene ID" value="KIW84_058337"/>
</dbReference>
<dbReference type="SMART" id="SM00312">
    <property type="entry name" value="PX"/>
    <property type="match status" value="1"/>
</dbReference>
<gene>
    <name evidence="13" type="ORF">KIW84_058337</name>
</gene>
<reference evidence="13 14" key="1">
    <citation type="journal article" date="2022" name="Nat. Genet.">
        <title>Improved pea reference genome and pan-genome highlight genomic features and evolutionary characteristics.</title>
        <authorList>
            <person name="Yang T."/>
            <person name="Liu R."/>
            <person name="Luo Y."/>
            <person name="Hu S."/>
            <person name="Wang D."/>
            <person name="Wang C."/>
            <person name="Pandey M.K."/>
            <person name="Ge S."/>
            <person name="Xu Q."/>
            <person name="Li N."/>
            <person name="Li G."/>
            <person name="Huang Y."/>
            <person name="Saxena R.K."/>
            <person name="Ji Y."/>
            <person name="Li M."/>
            <person name="Yan X."/>
            <person name="He Y."/>
            <person name="Liu Y."/>
            <person name="Wang X."/>
            <person name="Xiang C."/>
            <person name="Varshney R.K."/>
            <person name="Ding H."/>
            <person name="Gao S."/>
            <person name="Zong X."/>
        </authorList>
    </citation>
    <scope>NUCLEOTIDE SEQUENCE [LARGE SCALE GENOMIC DNA]</scope>
    <source>
        <strain evidence="13 14">cv. Zhongwan 6</strain>
    </source>
</reference>
<evidence type="ECO:0000256" key="5">
    <source>
        <dbReference type="ARBA" id="ARBA00022753"/>
    </source>
</evidence>
<evidence type="ECO:0000313" key="13">
    <source>
        <dbReference type="EMBL" id="KAI5414152.1"/>
    </source>
</evidence>
<evidence type="ECO:0000256" key="2">
    <source>
        <dbReference type="ARBA" id="ARBA00004514"/>
    </source>
</evidence>
<protein>
    <recommendedName>
        <fullName evidence="12">PX domain-containing protein</fullName>
    </recommendedName>
</protein>
<dbReference type="GO" id="GO:0015031">
    <property type="term" value="P:protein transport"/>
    <property type="evidence" value="ECO:0007669"/>
    <property type="project" value="UniProtKB-KW"/>
</dbReference>
<evidence type="ECO:0000259" key="12">
    <source>
        <dbReference type="PROSITE" id="PS50195"/>
    </source>
</evidence>
<dbReference type="Gramene" id="Psat5g303240.1">
    <property type="protein sequence ID" value="Psat5g303240.1.cds"/>
    <property type="gene ID" value="Psat5g303240"/>
</dbReference>
<keyword evidence="5" id="KW-0967">Endosome</keyword>
<feature type="domain" description="PX" evidence="12">
    <location>
        <begin position="81"/>
        <end position="198"/>
    </location>
</feature>
<keyword evidence="4" id="KW-0963">Cytoplasm</keyword>
<comment type="function">
    <text evidence="9">Acts as an effector of RABF2A and RABF2B. Involved in vacuolar transport of storage proteins. Regulates membrane trafficking to protein storage vacuoles (PSVs). Binds specifically to phosphatidylinositol 3-monophosphate (PtdIns3P).</text>
</comment>
<dbReference type="GO" id="GO:0035091">
    <property type="term" value="F:phosphatidylinositol binding"/>
    <property type="evidence" value="ECO:0007669"/>
    <property type="project" value="InterPro"/>
</dbReference>
<keyword evidence="3" id="KW-0813">Transport</keyword>
<comment type="caution">
    <text evidence="13">The sequence shown here is derived from an EMBL/GenBank/DDBJ whole genome shotgun (WGS) entry which is preliminary data.</text>
</comment>
<keyword evidence="6" id="KW-0653">Protein transport</keyword>
<dbReference type="AlphaFoldDB" id="A0A9D4X614"/>
<comment type="subcellular location">
    <subcellularLocation>
        <location evidence="2">Cytoplasm</location>
        <location evidence="2">Cytosol</location>
    </subcellularLocation>
    <subcellularLocation>
        <location evidence="1">Endosome membrane</location>
        <topology evidence="1">Peripheral membrane protein</topology>
    </subcellularLocation>
</comment>
<dbReference type="EMBL" id="JAMSHJ010000005">
    <property type="protein sequence ID" value="KAI5414152.1"/>
    <property type="molecule type" value="Genomic_DNA"/>
</dbReference>
<evidence type="ECO:0000256" key="11">
    <source>
        <dbReference type="SAM" id="MobiDB-lite"/>
    </source>
</evidence>
<evidence type="ECO:0000256" key="8">
    <source>
        <dbReference type="ARBA" id="ARBA00023136"/>
    </source>
</evidence>
<evidence type="ECO:0000256" key="4">
    <source>
        <dbReference type="ARBA" id="ARBA00022490"/>
    </source>
</evidence>
<dbReference type="Proteomes" id="UP001058974">
    <property type="component" value="Chromosome 5"/>
</dbReference>
<dbReference type="InterPro" id="IPR044588">
    <property type="entry name" value="EREX-like"/>
</dbReference>
<dbReference type="OrthoDB" id="76516at2759"/>
<keyword evidence="8" id="KW-0472">Membrane</keyword>
<evidence type="ECO:0000256" key="10">
    <source>
        <dbReference type="SAM" id="Coils"/>
    </source>
</evidence>
<dbReference type="Gene3D" id="3.30.1520.10">
    <property type="entry name" value="Phox-like domain"/>
    <property type="match status" value="1"/>
</dbReference>
<dbReference type="PANTHER" id="PTHR46856:SF3">
    <property type="entry name" value="PX DOMAIN-CONTAINING PROTEIN EREX"/>
    <property type="match status" value="1"/>
</dbReference>
<evidence type="ECO:0000256" key="6">
    <source>
        <dbReference type="ARBA" id="ARBA00022927"/>
    </source>
</evidence>
<dbReference type="PROSITE" id="PS50195">
    <property type="entry name" value="PX"/>
    <property type="match status" value="1"/>
</dbReference>
<dbReference type="InterPro" id="IPR001683">
    <property type="entry name" value="PX_dom"/>
</dbReference>
<dbReference type="PANTHER" id="PTHR46856">
    <property type="entry name" value="PX DOMAIN-CONTAINING PROTEIN EREL1-RELATED"/>
    <property type="match status" value="1"/>
</dbReference>
<dbReference type="Gramene" id="PSAT_LOCUS19141_t1">
    <property type="protein sequence ID" value="CAL5199779.1"/>
    <property type="gene ID" value="PSAT_LOCUS19141"/>
</dbReference>
<evidence type="ECO:0000256" key="3">
    <source>
        <dbReference type="ARBA" id="ARBA00022448"/>
    </source>
</evidence>
<evidence type="ECO:0000256" key="1">
    <source>
        <dbReference type="ARBA" id="ARBA00004481"/>
    </source>
</evidence>
<dbReference type="SUPFAM" id="SSF64268">
    <property type="entry name" value="PX domain"/>
    <property type="match status" value="1"/>
</dbReference>
<keyword evidence="7 10" id="KW-0175">Coiled coil</keyword>
<evidence type="ECO:0000256" key="9">
    <source>
        <dbReference type="ARBA" id="ARBA00055681"/>
    </source>
</evidence>
<dbReference type="GO" id="GO:0005829">
    <property type="term" value="C:cytosol"/>
    <property type="evidence" value="ECO:0007669"/>
    <property type="project" value="UniProtKB-SubCell"/>
</dbReference>